<evidence type="ECO:0000313" key="3">
    <source>
        <dbReference type="Proteomes" id="UP001165368"/>
    </source>
</evidence>
<feature type="region of interest" description="Disordered" evidence="1">
    <location>
        <begin position="274"/>
        <end position="299"/>
    </location>
</feature>
<proteinExistence type="predicted"/>
<organism evidence="2 3">
    <name type="scientific">Arthrobacter hankyongi</name>
    <dbReference type="NCBI Taxonomy" id="2904801"/>
    <lineage>
        <taxon>Bacteria</taxon>
        <taxon>Bacillati</taxon>
        <taxon>Actinomycetota</taxon>
        <taxon>Actinomycetes</taxon>
        <taxon>Micrococcales</taxon>
        <taxon>Micrococcaceae</taxon>
        <taxon>Arthrobacter</taxon>
    </lineage>
</organism>
<reference evidence="2" key="1">
    <citation type="submission" date="2022-01" db="EMBL/GenBank/DDBJ databases">
        <authorList>
            <person name="Jo J.-H."/>
            <person name="Im W.-T."/>
        </authorList>
    </citation>
    <scope>NUCLEOTIDE SEQUENCE</scope>
    <source>
        <strain evidence="2">I2-34</strain>
    </source>
</reference>
<comment type="caution">
    <text evidence="2">The sequence shown here is derived from an EMBL/GenBank/DDBJ whole genome shotgun (WGS) entry which is preliminary data.</text>
</comment>
<evidence type="ECO:0000256" key="1">
    <source>
        <dbReference type="SAM" id="MobiDB-lite"/>
    </source>
</evidence>
<name>A0ABS9L665_9MICC</name>
<dbReference type="RefSeq" id="WP_237820197.1">
    <property type="nucleotide sequence ID" value="NZ_JAKLTQ010000005.1"/>
</dbReference>
<accession>A0ABS9L665</accession>
<feature type="compositionally biased region" description="Pro residues" evidence="1">
    <location>
        <begin position="284"/>
        <end position="299"/>
    </location>
</feature>
<dbReference type="EMBL" id="JAKLTQ010000005">
    <property type="protein sequence ID" value="MCG2622166.1"/>
    <property type="molecule type" value="Genomic_DNA"/>
</dbReference>
<dbReference type="Proteomes" id="UP001165368">
    <property type="component" value="Unassembled WGS sequence"/>
</dbReference>
<keyword evidence="3" id="KW-1185">Reference proteome</keyword>
<sequence>MTGRDPVRLRPLPRRIRPYPDETTASFIRRLAAANFIDPAQIRDLLRRPGIPPGPGLAILAGCGEQPLILAMPQLGAETEPGPHLAGRPDRRTQGIACHRCALARGAGSHVGIYTTHEKVSCPRHLLWLGTEVQEPGDQIPLQPCPDLPAAFRRHRNLIARLGRPAVCRGFAIATIITWRWHDQGRQPDSFTARLRALIPAGHRTWARHRTATAAALYPCVVGLTAAIASPAWAQTAHSSRPNDFLRRISLQATDGWIPQGQHDPLLHWMQTGWQPGFPGPDTLQPPGPPHIPPPTRDL</sequence>
<evidence type="ECO:0000313" key="2">
    <source>
        <dbReference type="EMBL" id="MCG2622166.1"/>
    </source>
</evidence>
<gene>
    <name evidence="2" type="ORF">LVY72_09570</name>
</gene>
<protein>
    <recommendedName>
        <fullName evidence="4">TniQ protein</fullName>
    </recommendedName>
</protein>
<evidence type="ECO:0008006" key="4">
    <source>
        <dbReference type="Google" id="ProtNLM"/>
    </source>
</evidence>